<dbReference type="AlphaFoldDB" id="A0AAE6YFH2"/>
<accession>A0AAE6YFH2</accession>
<sequence>MRLSLAELMDLRIPPPELAVAVLGPVRERAALGPPEDLAPHERQWWYAMAGAVCERLGDLEGTVRHFAAALGELDDDSEDRPDAAFRLGVALHSRFTAGGRIADVDEAVLLFRGVLEMAERGSWPRLMAAAHLGRCLADRFLAAGDPVDLAGATGVLEEELPVAGRPPVEADGHDREEVHTWIFALDVLGECLREQAELAHDEGLLAQALRQARRALEIAGDDPALRAAPEKGLARSLLVRAVWGKSRADLDEVIRLLDPSAPLAQAEDPAARAVNLGIALFERYRLLGDAGDLARARAVLEDAVAVLGRGSVACAGAQVNLAVVLRETAAVAVDEPALLDAAVEMAEEAADAVRPGSLLAVTAVAAEAEARIARQAHGAGGGVAELAEACRRMEAVAPYLPSGGGMVAASFRDAWGSALVRLAGLTSSAAVLDEGVGLLRRALADPGGLPDRARTAGNLASGLYERFLARGAMSDLDEAVTLWREAVEARPDGGPHTVLARSGLAVALHQRYERRGTAADLDEAVRRLTAAAELPAAPSERRAVLTNLGHAHQARYEATGEVRELARAVAAQREALALDGPQAGSDVDVRIGLALALGAQAEHLASPVPAEEAVEHARAARAEAEAASRAWVSATFVLAGLTRLLHALTAGPELRERAEELYARGYEAARARYPAAAAEGAMEWGLWQARLGRFVEAVAAFDLAALAVGRLVAGQGERTAKETWLRTSRGLPAAVAAAAWRAGDAAGAVRRLEHTRALLMAERLRLDTPADIGNGAAVGASGTGAGVGVGADDCAEADGRTGAEAEADGSAGPVAVAVTGGRSDAGTVVYLVPGEEAGVAFTVTGQAVTATALDGLGAGALARRQEQIRGAAGALEPFARWAWHHVLREVAPAPGTPFTLVPVGELAHLPWHTACQTPDADHTDGSRTDPSRPDRIPAGPFQADRFLLDDHAVGFAPCLRVLPPAGTVPRPPRYLGVAAGRGTGLRELPFAEREVTTCAEHFLQSLLLVDDDATPEKVLEWLGQDGGLAHFACHAETDPADPLSSALVLGGGARLTVRDLLDVRGGPDLVILSACATSVTGRELPDEAVGLPGTLIGAGARGVISASWPVNDLAAHLLTTDFVDRWAHGTPPAEALRAAQTRLRDLPHTQLAKHLRVLRGPSPASPATAHPPTPSRPFAALADWSAFTYTGHAATASPHTHHRRDRTGGPT</sequence>
<organism evidence="3 4">
    <name type="scientific">Streptomyces antibioticus</name>
    <dbReference type="NCBI Taxonomy" id="1890"/>
    <lineage>
        <taxon>Bacteria</taxon>
        <taxon>Bacillati</taxon>
        <taxon>Actinomycetota</taxon>
        <taxon>Actinomycetes</taxon>
        <taxon>Kitasatosporales</taxon>
        <taxon>Streptomycetaceae</taxon>
        <taxon>Streptomyces</taxon>
    </lineage>
</organism>
<proteinExistence type="predicted"/>
<evidence type="ECO:0000259" key="2">
    <source>
        <dbReference type="Pfam" id="PF12770"/>
    </source>
</evidence>
<reference evidence="3 4" key="1">
    <citation type="submission" date="2020-03" db="EMBL/GenBank/DDBJ databases">
        <title>Is there a link between lipid content and antibiotic production in Streptomyces?</title>
        <authorList>
            <person name="David M."/>
            <person name="Lejeune C."/>
            <person name="Abreu S."/>
            <person name="Thibessard A."/>
            <person name="Leblond P."/>
            <person name="Chaminade P."/>
            <person name="Virolle M.-J."/>
        </authorList>
    </citation>
    <scope>NUCLEOTIDE SEQUENCE [LARGE SCALE GENOMIC DNA]</scope>
    <source>
        <strain evidence="3 4">DSM 41481</strain>
    </source>
</reference>
<feature type="compositionally biased region" description="Basic and acidic residues" evidence="1">
    <location>
        <begin position="920"/>
        <end position="936"/>
    </location>
</feature>
<gene>
    <name evidence="3" type="ORF">HCX60_38040</name>
</gene>
<dbReference type="InterPro" id="IPR011990">
    <property type="entry name" value="TPR-like_helical_dom_sf"/>
</dbReference>
<dbReference type="GeneID" id="93959473"/>
<protein>
    <submittedName>
        <fullName evidence="3">CHAT domain-containing protein</fullName>
    </submittedName>
</protein>
<dbReference type="Pfam" id="PF12770">
    <property type="entry name" value="CHAT"/>
    <property type="match status" value="1"/>
</dbReference>
<dbReference type="InterPro" id="IPR024983">
    <property type="entry name" value="CHAT_dom"/>
</dbReference>
<dbReference type="Gene3D" id="1.25.40.10">
    <property type="entry name" value="Tetratricopeptide repeat domain"/>
    <property type="match status" value="2"/>
</dbReference>
<name>A0AAE6YFH2_STRAT</name>
<feature type="domain" description="CHAT" evidence="2">
    <location>
        <begin position="881"/>
        <end position="1192"/>
    </location>
</feature>
<dbReference type="Proteomes" id="UP000502504">
    <property type="component" value="Chromosome"/>
</dbReference>
<evidence type="ECO:0000313" key="3">
    <source>
        <dbReference type="EMBL" id="QIT48601.1"/>
    </source>
</evidence>
<evidence type="ECO:0000313" key="4">
    <source>
        <dbReference type="Proteomes" id="UP000502504"/>
    </source>
</evidence>
<dbReference type="RefSeq" id="WP_143648549.1">
    <property type="nucleotide sequence ID" value="NZ_CP050692.1"/>
</dbReference>
<feature type="region of interest" description="Disordered" evidence="1">
    <location>
        <begin position="916"/>
        <end position="936"/>
    </location>
</feature>
<dbReference type="EMBL" id="CP050692">
    <property type="protein sequence ID" value="QIT48601.1"/>
    <property type="molecule type" value="Genomic_DNA"/>
</dbReference>
<evidence type="ECO:0000256" key="1">
    <source>
        <dbReference type="SAM" id="MobiDB-lite"/>
    </source>
</evidence>